<dbReference type="Pfam" id="PF10602">
    <property type="entry name" value="RPN7"/>
    <property type="match status" value="1"/>
</dbReference>
<feature type="region of interest" description="Disordered" evidence="7">
    <location>
        <begin position="1"/>
        <end position="34"/>
    </location>
</feature>
<keyword evidence="10" id="KW-1185">Reference proteome</keyword>
<dbReference type="PANTHER" id="PTHR14145:SF2">
    <property type="entry name" value="COP9 SIGNALOSOME COMPLEX SUBUNIT 1"/>
    <property type="match status" value="1"/>
</dbReference>
<feature type="region of interest" description="Disordered" evidence="7">
    <location>
        <begin position="528"/>
        <end position="556"/>
    </location>
</feature>
<dbReference type="Gene3D" id="1.25.40.570">
    <property type="match status" value="1"/>
</dbReference>
<feature type="region of interest" description="Disordered" evidence="7">
    <location>
        <begin position="267"/>
        <end position="291"/>
    </location>
</feature>
<dbReference type="InterPro" id="IPR000717">
    <property type="entry name" value="PCI_dom"/>
</dbReference>
<accession>A0A2G5TV33</accession>
<keyword evidence="6" id="KW-0539">Nucleus</keyword>
<sequence>MSNDILDDPMDTGAPSSGPLVASGESSSSSGAGGAEETIPAVVRFLEHHVVEKIPALLTRSEEKRDKENFDEVYDLTVTEPAVDVETIGCNYDGNAFFLRARFIAKHCSALKADAYIALINYLKENTKDTTHYVAFFNELEQELGSKKEYKVNFQIPVKDTKWVDETSASWQVALDNLQIEYKRHKDEGVKESTRRAMEDLFRHFLVAGKTEEAIRLYSRGIRDYCTQLKHSINMWMNWIEVSICGNDWGKLESITSTAFRSLKDADDAEKNNQQQQRGENATYLVDQSAPMTSPSNRQLIETALAKCQAAQVILKLRNHRYSDVLETVLVIKTECLDSKWYVTSSDLGIYSVLCAMATLGRTNLKKLVGGSDGNGTIRKLLESEPLFFDMLTCYVASRFGRCFEIMNSVKNRLLLDPFISRNVNELFSKIRQKCVVQYLQPYSTIKMDTMCQALGTTISELQTTIVELAEEKNVQLRIDQNAGIIRMVDTTDESATLRKVNDTCDRAINRAQSLVWKAALASGNIHSISDKESRQKRKNQKDRPDRSAFDEDMSGVDDFNVFEAQQQENQRLYDELGDI</sequence>
<feature type="compositionally biased region" description="Acidic residues" evidence="7">
    <location>
        <begin position="1"/>
        <end position="10"/>
    </location>
</feature>
<organism evidence="9 10">
    <name type="scientific">Caenorhabditis nigoni</name>
    <dbReference type="NCBI Taxonomy" id="1611254"/>
    <lineage>
        <taxon>Eukaryota</taxon>
        <taxon>Metazoa</taxon>
        <taxon>Ecdysozoa</taxon>
        <taxon>Nematoda</taxon>
        <taxon>Chromadorea</taxon>
        <taxon>Rhabditida</taxon>
        <taxon>Rhabditina</taxon>
        <taxon>Rhabditomorpha</taxon>
        <taxon>Rhabditoidea</taxon>
        <taxon>Rhabditidae</taxon>
        <taxon>Peloderinae</taxon>
        <taxon>Caenorhabditis</taxon>
    </lineage>
</organism>
<feature type="domain" description="PCI" evidence="8">
    <location>
        <begin position="318"/>
        <end position="493"/>
    </location>
</feature>
<dbReference type="GO" id="GO:0008180">
    <property type="term" value="C:COP9 signalosome"/>
    <property type="evidence" value="ECO:0007669"/>
    <property type="project" value="UniProtKB-KW"/>
</dbReference>
<evidence type="ECO:0000256" key="2">
    <source>
        <dbReference type="ARBA" id="ARBA00004496"/>
    </source>
</evidence>
<evidence type="ECO:0000259" key="8">
    <source>
        <dbReference type="PROSITE" id="PS50250"/>
    </source>
</evidence>
<keyword evidence="4" id="KW-0963">Cytoplasm</keyword>
<keyword evidence="5" id="KW-0736">Signalosome</keyword>
<dbReference type="SMART" id="SM00088">
    <property type="entry name" value="PINT"/>
    <property type="match status" value="1"/>
</dbReference>
<dbReference type="InterPro" id="IPR036390">
    <property type="entry name" value="WH_DNA-bd_sf"/>
</dbReference>
<dbReference type="PROSITE" id="PS50250">
    <property type="entry name" value="PCI"/>
    <property type="match status" value="1"/>
</dbReference>
<dbReference type="Proteomes" id="UP000230233">
    <property type="component" value="Chromosome V"/>
</dbReference>
<protein>
    <recommendedName>
        <fullName evidence="8">PCI domain-containing protein</fullName>
    </recommendedName>
</protein>
<gene>
    <name evidence="9" type="primary">Cni-csn-1</name>
    <name evidence="9" type="synonym">Cnig_chr_V.g22035</name>
    <name evidence="9" type="ORF">B9Z55_022035</name>
</gene>
<comment type="caution">
    <text evidence="9">The sequence shown here is derived from an EMBL/GenBank/DDBJ whole genome shotgun (WGS) entry which is preliminary data.</text>
</comment>
<evidence type="ECO:0000256" key="3">
    <source>
        <dbReference type="ARBA" id="ARBA00008793"/>
    </source>
</evidence>
<proteinExistence type="inferred from homology"/>
<dbReference type="InterPro" id="IPR019585">
    <property type="entry name" value="Rpn7/CSN1"/>
</dbReference>
<dbReference type="InterPro" id="IPR045135">
    <property type="entry name" value="Rpn7_N"/>
</dbReference>
<evidence type="ECO:0000256" key="7">
    <source>
        <dbReference type="SAM" id="MobiDB-lite"/>
    </source>
</evidence>
<dbReference type="STRING" id="1611254.A0A2G5TV33"/>
<evidence type="ECO:0000256" key="1">
    <source>
        <dbReference type="ARBA" id="ARBA00004123"/>
    </source>
</evidence>
<dbReference type="PANTHER" id="PTHR14145">
    <property type="entry name" value="26S PROTESOME SUBUNIT 6"/>
    <property type="match status" value="1"/>
</dbReference>
<name>A0A2G5TV33_9PELO</name>
<comment type="similarity">
    <text evidence="3">Belongs to the CSN1 family.</text>
</comment>
<evidence type="ECO:0000313" key="10">
    <source>
        <dbReference type="Proteomes" id="UP000230233"/>
    </source>
</evidence>
<dbReference type="GO" id="GO:0005737">
    <property type="term" value="C:cytoplasm"/>
    <property type="evidence" value="ECO:0007669"/>
    <property type="project" value="UniProtKB-SubCell"/>
</dbReference>
<evidence type="ECO:0000256" key="6">
    <source>
        <dbReference type="ARBA" id="ARBA00023242"/>
    </source>
</evidence>
<dbReference type="SUPFAM" id="SSF46785">
    <property type="entry name" value="Winged helix' DNA-binding domain"/>
    <property type="match status" value="1"/>
</dbReference>
<dbReference type="AlphaFoldDB" id="A0A2G5TV33"/>
<dbReference type="OrthoDB" id="422427at2759"/>
<comment type="subcellular location">
    <subcellularLocation>
        <location evidence="2">Cytoplasm</location>
    </subcellularLocation>
    <subcellularLocation>
        <location evidence="1">Nucleus</location>
    </subcellularLocation>
</comment>
<evidence type="ECO:0000313" key="9">
    <source>
        <dbReference type="EMBL" id="PIC30961.1"/>
    </source>
</evidence>
<reference evidence="10" key="1">
    <citation type="submission" date="2017-10" db="EMBL/GenBank/DDBJ databases">
        <title>Rapid genome shrinkage in a self-fertile nematode reveals novel sperm competition proteins.</title>
        <authorList>
            <person name="Yin D."/>
            <person name="Schwarz E.M."/>
            <person name="Thomas C.G."/>
            <person name="Felde R.L."/>
            <person name="Korf I.F."/>
            <person name="Cutter A.D."/>
            <person name="Schartner C.M."/>
            <person name="Ralston E.J."/>
            <person name="Meyer B.J."/>
            <person name="Haag E.S."/>
        </authorList>
    </citation>
    <scope>NUCLEOTIDE SEQUENCE [LARGE SCALE GENOMIC DNA]</scope>
    <source>
        <strain evidence="10">JU1422</strain>
    </source>
</reference>
<evidence type="ECO:0000256" key="4">
    <source>
        <dbReference type="ARBA" id="ARBA00022490"/>
    </source>
</evidence>
<dbReference type="Pfam" id="PF01399">
    <property type="entry name" value="PCI"/>
    <property type="match status" value="1"/>
</dbReference>
<dbReference type="EMBL" id="PDUG01000005">
    <property type="protein sequence ID" value="PIC30961.1"/>
    <property type="molecule type" value="Genomic_DNA"/>
</dbReference>
<evidence type="ECO:0000256" key="5">
    <source>
        <dbReference type="ARBA" id="ARBA00022790"/>
    </source>
</evidence>